<accession>F8E376</accession>
<proteinExistence type="inferred from homology"/>
<name>F8E376_CORRG</name>
<dbReference type="InterPro" id="IPR016164">
    <property type="entry name" value="FAD-linked_Oxase-like_C"/>
</dbReference>
<keyword evidence="4" id="KW-0560">Oxidoreductase</keyword>
<dbReference type="InterPro" id="IPR016171">
    <property type="entry name" value="Vanillyl_alc_oxidase_C-sub2"/>
</dbReference>
<evidence type="ECO:0000256" key="3">
    <source>
        <dbReference type="ARBA" id="ARBA00022827"/>
    </source>
</evidence>
<dbReference type="PANTHER" id="PTHR46568:SF1">
    <property type="entry name" value="ALKYLDIHYDROXYACETONEPHOSPHATE SYNTHASE, PEROXISOMAL"/>
    <property type="match status" value="1"/>
</dbReference>
<dbReference type="AlphaFoldDB" id="F8E376"/>
<feature type="site" description="Important for enzyme activity" evidence="8">
    <location>
        <position position="336"/>
    </location>
</feature>
<evidence type="ECO:0000256" key="2">
    <source>
        <dbReference type="ARBA" id="ARBA00022630"/>
    </source>
</evidence>
<feature type="region of interest" description="Disordered" evidence="9">
    <location>
        <begin position="1"/>
        <end position="22"/>
    </location>
</feature>
<keyword evidence="12" id="KW-1185">Reference proteome</keyword>
<dbReference type="eggNOG" id="COG0277">
    <property type="taxonomic scope" value="Bacteria"/>
</dbReference>
<comment type="cofactor">
    <cofactor evidence="7">
        <name>FAD</name>
        <dbReference type="ChEBI" id="CHEBI:57692"/>
    </cofactor>
</comment>
<dbReference type="HOGENOM" id="CLU_017779_2_0_11"/>
<reference evidence="11 12" key="1">
    <citation type="journal article" date="2012" name="BMC Genomics">
        <title>Complete genome sequence, lifestyle, and multi-drug resistance of the human pathogen Corynebacterium resistens DSM 45100 isolated from blood samples of a leukemia patient.</title>
        <authorList>
            <person name="Schroder J."/>
            <person name="Maus I."/>
            <person name="Meyer K."/>
            <person name="Wordemann S."/>
            <person name="Blom J."/>
            <person name="Jaenicke S."/>
            <person name="Schneider J."/>
            <person name="Trost E."/>
            <person name="Tauch A."/>
        </authorList>
    </citation>
    <scope>NUCLEOTIDE SEQUENCE [LARGE SCALE GENOMIC DNA]</scope>
    <source>
        <strain evidence="12">DSM 45100 / JCM 12819 / CCUG 50093 / GTC 2026 / SICGH 158</strain>
    </source>
</reference>
<dbReference type="SUPFAM" id="SSF55103">
    <property type="entry name" value="FAD-linked oxidases, C-terminal domain"/>
    <property type="match status" value="1"/>
</dbReference>
<evidence type="ECO:0000256" key="9">
    <source>
        <dbReference type="SAM" id="MobiDB-lite"/>
    </source>
</evidence>
<dbReference type="Proteomes" id="UP000000492">
    <property type="component" value="Chromosome"/>
</dbReference>
<organism evidence="11 12">
    <name type="scientific">Corynebacterium resistens (strain DSM 45100 / JCM 12819 / GTC 2026 / SICGH 158)</name>
    <dbReference type="NCBI Taxonomy" id="662755"/>
    <lineage>
        <taxon>Bacteria</taxon>
        <taxon>Bacillati</taxon>
        <taxon>Actinomycetota</taxon>
        <taxon>Actinomycetes</taxon>
        <taxon>Mycobacteriales</taxon>
        <taxon>Corynebacteriaceae</taxon>
        <taxon>Corynebacterium</taxon>
    </lineage>
</organism>
<dbReference type="Pfam" id="PF02913">
    <property type="entry name" value="FAD-oxidase_C"/>
    <property type="match status" value="1"/>
</dbReference>
<dbReference type="Gene3D" id="3.30.465.10">
    <property type="match status" value="1"/>
</dbReference>
<dbReference type="InterPro" id="IPR006094">
    <property type="entry name" value="Oxid_FAD_bind_N"/>
</dbReference>
<feature type="binding site" evidence="6">
    <location>
        <position position="415"/>
    </location>
    <ligand>
        <name>substrate</name>
    </ligand>
</feature>
<dbReference type="InterPro" id="IPR016169">
    <property type="entry name" value="FAD-bd_PCMH_sub2"/>
</dbReference>
<feature type="binding site" evidence="7">
    <location>
        <begin position="285"/>
        <end position="291"/>
    </location>
    <ligand>
        <name>FAD</name>
        <dbReference type="ChEBI" id="CHEBI:57692"/>
    </ligand>
</feature>
<evidence type="ECO:0000256" key="4">
    <source>
        <dbReference type="ARBA" id="ARBA00023002"/>
    </source>
</evidence>
<feature type="binding site" evidence="7">
    <location>
        <begin position="233"/>
        <end position="236"/>
    </location>
    <ligand>
        <name>FAD</name>
        <dbReference type="ChEBI" id="CHEBI:57692"/>
    </ligand>
</feature>
<dbReference type="PANTHER" id="PTHR46568">
    <property type="entry name" value="ALKYLDIHYDROXYACETONEPHOSPHATE SYNTHASE, PEROXISOMAL"/>
    <property type="match status" value="1"/>
</dbReference>
<dbReference type="InterPro" id="IPR016167">
    <property type="entry name" value="FAD-bd_PCMH_sub1"/>
</dbReference>
<evidence type="ECO:0000256" key="5">
    <source>
        <dbReference type="PIRSR" id="PIRSR625650-1"/>
    </source>
</evidence>
<dbReference type="Gene3D" id="3.30.70.3450">
    <property type="match status" value="2"/>
</dbReference>
<feature type="active site" description="Proton donor/acceptor" evidence="5">
    <location>
        <position position="476"/>
    </location>
</feature>
<feature type="binding site" evidence="7">
    <location>
        <begin position="151"/>
        <end position="157"/>
    </location>
    <ligand>
        <name>FAD</name>
        <dbReference type="ChEBI" id="CHEBI:57692"/>
    </ligand>
</feature>
<evidence type="ECO:0000256" key="7">
    <source>
        <dbReference type="PIRSR" id="PIRSR625650-3"/>
    </source>
</evidence>
<feature type="domain" description="FAD-binding PCMH-type" evidence="10">
    <location>
        <begin position="119"/>
        <end position="301"/>
    </location>
</feature>
<dbReference type="Gene3D" id="3.30.43.10">
    <property type="entry name" value="Uridine Diphospho-n-acetylenolpyruvylglucosamine Reductase, domain 2"/>
    <property type="match status" value="1"/>
</dbReference>
<dbReference type="EC" id="2.5.1.26" evidence="11"/>
<evidence type="ECO:0000259" key="10">
    <source>
        <dbReference type="PROSITE" id="PS51387"/>
    </source>
</evidence>
<dbReference type="InterPro" id="IPR016166">
    <property type="entry name" value="FAD-bd_PCMH"/>
</dbReference>
<dbReference type="GO" id="GO:0008609">
    <property type="term" value="F:alkylglycerone-phosphate synthase activity"/>
    <property type="evidence" value="ECO:0007669"/>
    <property type="project" value="UniProtKB-EC"/>
</dbReference>
<keyword evidence="3 7" id="KW-0274">FAD</keyword>
<dbReference type="InterPro" id="IPR025650">
    <property type="entry name" value="Alkyl-DHAP_Synthase"/>
</dbReference>
<dbReference type="STRING" id="662755.CRES_1995"/>
<evidence type="ECO:0000256" key="6">
    <source>
        <dbReference type="PIRSR" id="PIRSR625650-2"/>
    </source>
</evidence>
<dbReference type="GO" id="GO:0016491">
    <property type="term" value="F:oxidoreductase activity"/>
    <property type="evidence" value="ECO:0007669"/>
    <property type="project" value="UniProtKB-KW"/>
</dbReference>
<evidence type="ECO:0000256" key="8">
    <source>
        <dbReference type="PIRSR" id="PIRSR625650-4"/>
    </source>
</evidence>
<dbReference type="KEGG" id="crd:CRES_1995"/>
<sequence length="569" mass="60405">MSDNHRADQVSNPAIDRAPHNSLPVPPMVFNLWGTEDEAKPLSDSIKKMLGQLLGVQGSLPRRPAARIQLSAPRTTEADRTAFAEIVGEAFVSSDDEQRMPRARGKSYLDLLDWRTDGEIAAPDMVVAPATDDEVLSILEYCTKEKIAVVPFGGGTSVVGGLNPVDGGHRAVISLDLARFDQLEDVDPVSGLATLGAGLSGPHAEMLLSEEGLQLGHFPQSFPYATIGGFAATRSSGQNSAGYGRFDDMVRSLTVVTPKGIIEAGQASPATAAGPALKQLFLGSEGTLGIITKVRVRVHPIPETKLYEAFSFPTFIDGVNALRDVEQTGAGPTVMRLSDEIESSVNLTSTDNIGEQDESQHTGCLALTVFEGTTQHAQSRHAETRAIMLAHGGVSLGEGPARKWEQGRFGAPVLRDSLIDAGALCETLETATDWSNVPRLKKAVGNALSRALVADGSPALIMCHVSHVYAEGCSLYFTVVADAGENPEERWKKAKTAASEAMATHNGTVTHHHAVGTDHLPWMGLEVGGLGIAMLQAVKRELDPAGILNPGKTYALSPEQAAPNAKRQL</sequence>
<dbReference type="Gene3D" id="3.30.300.330">
    <property type="match status" value="1"/>
</dbReference>
<dbReference type="InterPro" id="IPR004113">
    <property type="entry name" value="FAD-bd_oxidored_4_C"/>
</dbReference>
<protein>
    <submittedName>
        <fullName evidence="11">Alkyldihydroxyacetonephosphate synthase</fullName>
        <ecNumber evidence="11">2.5.1.26</ecNumber>
    </submittedName>
</protein>
<dbReference type="GO" id="GO:0071949">
    <property type="term" value="F:FAD binding"/>
    <property type="evidence" value="ECO:0007669"/>
    <property type="project" value="InterPro"/>
</dbReference>
<keyword evidence="2" id="KW-0285">Flavoprotein</keyword>
<dbReference type="PROSITE" id="PS51387">
    <property type="entry name" value="FAD_PCMH"/>
    <property type="match status" value="1"/>
</dbReference>
<dbReference type="InterPro" id="IPR036318">
    <property type="entry name" value="FAD-bd_PCMH-like_sf"/>
</dbReference>
<evidence type="ECO:0000313" key="12">
    <source>
        <dbReference type="Proteomes" id="UP000000492"/>
    </source>
</evidence>
<gene>
    <name evidence="11" type="ordered locus">CRES_1995</name>
</gene>
<evidence type="ECO:0000256" key="1">
    <source>
        <dbReference type="ARBA" id="ARBA00008000"/>
    </source>
</evidence>
<dbReference type="GO" id="GO:0008610">
    <property type="term" value="P:lipid biosynthetic process"/>
    <property type="evidence" value="ECO:0007669"/>
    <property type="project" value="InterPro"/>
</dbReference>
<evidence type="ECO:0000313" key="11">
    <source>
        <dbReference type="EMBL" id="AEI10348.1"/>
    </source>
</evidence>
<dbReference type="Pfam" id="PF01565">
    <property type="entry name" value="FAD_binding_4"/>
    <property type="match status" value="1"/>
</dbReference>
<comment type="similarity">
    <text evidence="1">Belongs to the FAD-binding oxidoreductase/transferase type 4 family.</text>
</comment>
<dbReference type="Gene3D" id="1.10.45.10">
    <property type="entry name" value="Vanillyl-alcohol Oxidase, Chain A, domain 4"/>
    <property type="match status" value="1"/>
</dbReference>
<dbReference type="SUPFAM" id="SSF56176">
    <property type="entry name" value="FAD-binding/transporter-associated domain-like"/>
    <property type="match status" value="1"/>
</dbReference>
<dbReference type="EMBL" id="CP002857">
    <property type="protein sequence ID" value="AEI10348.1"/>
    <property type="molecule type" value="Genomic_DNA"/>
</dbReference>
<keyword evidence="11" id="KW-0808">Transferase</keyword>